<comment type="caution">
    <text evidence="1">The sequence shown here is derived from an EMBL/GenBank/DDBJ whole genome shotgun (WGS) entry which is preliminary data.</text>
</comment>
<evidence type="ECO:0000313" key="1">
    <source>
        <dbReference type="EMBL" id="GCE29287.1"/>
    </source>
</evidence>
<keyword evidence="2" id="KW-1185">Reference proteome</keyword>
<dbReference type="Proteomes" id="UP000287171">
    <property type="component" value="Unassembled WGS sequence"/>
</dbReference>
<organism evidence="1 2">
    <name type="scientific">Dictyobacter alpinus</name>
    <dbReference type="NCBI Taxonomy" id="2014873"/>
    <lineage>
        <taxon>Bacteria</taxon>
        <taxon>Bacillati</taxon>
        <taxon>Chloroflexota</taxon>
        <taxon>Ktedonobacteria</taxon>
        <taxon>Ktedonobacterales</taxon>
        <taxon>Dictyobacteraceae</taxon>
        <taxon>Dictyobacter</taxon>
    </lineage>
</organism>
<evidence type="ECO:0000313" key="2">
    <source>
        <dbReference type="Proteomes" id="UP000287171"/>
    </source>
</evidence>
<accession>A0A402BDD6</accession>
<sequence length="117" mass="13249">MGILEGTHLLLQRARRFSASSPEEMDDAINIVIALAQFPLAIDQAGTYIKETRCTIKDYLQLYQAHRHALLARRGKQAFGYPDSVATINPRNSKWYARTSRCSSAARLSKWRRVGIV</sequence>
<dbReference type="AlphaFoldDB" id="A0A402BDD6"/>
<reference evidence="2" key="1">
    <citation type="submission" date="2018-12" db="EMBL/GenBank/DDBJ databases">
        <title>Tengunoibacter tsumagoiensis gen. nov., sp. nov., Dictyobacter kobayashii sp. nov., D. alpinus sp. nov., and D. joshuensis sp. nov. and description of Dictyobacteraceae fam. nov. within the order Ktedonobacterales isolated from Tengu-no-mugimeshi.</title>
        <authorList>
            <person name="Wang C.M."/>
            <person name="Zheng Y."/>
            <person name="Sakai Y."/>
            <person name="Toyoda A."/>
            <person name="Minakuchi Y."/>
            <person name="Abe K."/>
            <person name="Yokota A."/>
            <person name="Yabe S."/>
        </authorList>
    </citation>
    <scope>NUCLEOTIDE SEQUENCE [LARGE SCALE GENOMIC DNA]</scope>
    <source>
        <strain evidence="2">Uno16</strain>
    </source>
</reference>
<name>A0A402BDD6_9CHLR</name>
<protein>
    <submittedName>
        <fullName evidence="1">Uncharacterized protein</fullName>
    </submittedName>
</protein>
<proteinExistence type="predicted"/>
<gene>
    <name evidence="1" type="ORF">KDA_47710</name>
</gene>
<dbReference type="RefSeq" id="WP_161982353.1">
    <property type="nucleotide sequence ID" value="NZ_BIFT01000002.1"/>
</dbReference>
<dbReference type="EMBL" id="BIFT01000002">
    <property type="protein sequence ID" value="GCE29287.1"/>
    <property type="molecule type" value="Genomic_DNA"/>
</dbReference>